<dbReference type="EMBL" id="KZ824556">
    <property type="protein sequence ID" value="RAK87241.1"/>
    <property type="molecule type" value="Genomic_DNA"/>
</dbReference>
<reference evidence="1" key="1">
    <citation type="submission" date="2018-02" db="EMBL/GenBank/DDBJ databases">
        <title>The genomes of Aspergillus section Nigri reveals drivers in fungal speciation.</title>
        <authorList>
            <consortium name="DOE Joint Genome Institute"/>
            <person name="Vesth T.C."/>
            <person name="Nybo J."/>
            <person name="Theobald S."/>
            <person name="Brandl J."/>
            <person name="Frisvad J.C."/>
            <person name="Nielsen K.F."/>
            <person name="Lyhne E.K."/>
            <person name="Kogle M.E."/>
            <person name="Kuo A."/>
            <person name="Riley R."/>
            <person name="Clum A."/>
            <person name="Nolan M."/>
            <person name="Lipzen A."/>
            <person name="Salamov A."/>
            <person name="Henrissat B."/>
            <person name="Wiebenga A."/>
            <person name="De vries R.P."/>
            <person name="Grigoriev I.V."/>
            <person name="Mortensen U.H."/>
            <person name="Andersen M.R."/>
            <person name="Baker S.E."/>
        </authorList>
    </citation>
    <scope>NUCLEOTIDE SEQUENCE</scope>
    <source>
        <strain evidence="1">CBS 115574</strain>
    </source>
</reference>
<accession>A0ACD1IAE0</accession>
<keyword evidence="2" id="KW-1185">Reference proteome</keyword>
<proteinExistence type="predicted"/>
<evidence type="ECO:0000313" key="1">
    <source>
        <dbReference type="EMBL" id="RAK87241.1"/>
    </source>
</evidence>
<dbReference type="Proteomes" id="UP000249748">
    <property type="component" value="Unassembled WGS sequence"/>
</dbReference>
<evidence type="ECO:0000313" key="2">
    <source>
        <dbReference type="Proteomes" id="UP000249748"/>
    </source>
</evidence>
<sequence length="377" mass="40613">MKRSNSDPETNSLVCSKPGGSYCASGSLEGPTIITCASQHTVEISSCNLFLKDLLPEGYEEKATCYETTSSAGDALCAFNGTGYAIIKKSRDVVPVSVPETILCDDENEVDDQTWDDSSDAEDAFDLDYSDYDSDEDFDEYFDEEFDEDFDDDSDEDYPDNNEQEENGYPLFTPTEDPSAGPTLPIIPPLLPATHLRKASSTSKPSFTLIKLPSMTSTPPPAFETATKQEEKTALRKRACSDPGRIPSPSFSIQDMGFSTLSSDPTSIMDSPTAAASAAGGYDGPLSTSTSTIYASRFTEVAAPETVTIIATETGTPTSSTGVGDDDPETETTPVKTSDASHTSESGSEMRALDDSIVFQDLAVIWVMWVVFAYIFV</sequence>
<gene>
    <name evidence="1" type="ORF">BO79DRAFT_269700</name>
</gene>
<protein>
    <submittedName>
        <fullName evidence="1">Uncharacterized protein</fullName>
    </submittedName>
</protein>
<organism evidence="1 2">
    <name type="scientific">Aspergillus costaricaensis CBS 115574</name>
    <dbReference type="NCBI Taxonomy" id="1448317"/>
    <lineage>
        <taxon>Eukaryota</taxon>
        <taxon>Fungi</taxon>
        <taxon>Dikarya</taxon>
        <taxon>Ascomycota</taxon>
        <taxon>Pezizomycotina</taxon>
        <taxon>Eurotiomycetes</taxon>
        <taxon>Eurotiomycetidae</taxon>
        <taxon>Eurotiales</taxon>
        <taxon>Aspergillaceae</taxon>
        <taxon>Aspergillus</taxon>
        <taxon>Aspergillus subgen. Circumdati</taxon>
    </lineage>
</organism>
<name>A0ACD1IAE0_9EURO</name>